<dbReference type="EMBL" id="FOVE01000008">
    <property type="protein sequence ID" value="SFN38133.1"/>
    <property type="molecule type" value="Genomic_DNA"/>
</dbReference>
<dbReference type="NCBIfam" id="NF005792">
    <property type="entry name" value="PRK07630.1"/>
    <property type="match status" value="1"/>
</dbReference>
<dbReference type="GO" id="GO:0015420">
    <property type="term" value="F:ABC-type vitamin B12 transporter activity"/>
    <property type="evidence" value="ECO:0007669"/>
    <property type="project" value="UniProtKB-UniRule"/>
</dbReference>
<reference evidence="11" key="1">
    <citation type="submission" date="2016-10" db="EMBL/GenBank/DDBJ databases">
        <authorList>
            <person name="Varghese N."/>
            <person name="Submissions S."/>
        </authorList>
    </citation>
    <scope>NUCLEOTIDE SEQUENCE [LARGE SCALE GENOMIC DNA]</scope>
    <source>
        <strain evidence="11">DSM 6150</strain>
    </source>
</reference>
<keyword evidence="11" id="KW-1185">Reference proteome</keyword>
<feature type="transmembrane region" description="Helical" evidence="9">
    <location>
        <begin position="48"/>
        <end position="69"/>
    </location>
</feature>
<keyword evidence="6 9" id="KW-0812">Transmembrane</keyword>
<dbReference type="STRING" id="83765.SAMN05660284_01344"/>
<evidence type="ECO:0000256" key="3">
    <source>
        <dbReference type="ARBA" id="ARBA00006263"/>
    </source>
</evidence>
<comment type="similarity">
    <text evidence="3 9">Belongs to the CobD/CbiB family.</text>
</comment>
<evidence type="ECO:0000256" key="4">
    <source>
        <dbReference type="ARBA" id="ARBA00022475"/>
    </source>
</evidence>
<evidence type="ECO:0000313" key="10">
    <source>
        <dbReference type="EMBL" id="SFN38133.1"/>
    </source>
</evidence>
<dbReference type="GO" id="GO:0005886">
    <property type="term" value="C:plasma membrane"/>
    <property type="evidence" value="ECO:0007669"/>
    <property type="project" value="UniProtKB-SubCell"/>
</dbReference>
<dbReference type="GO" id="GO:0009236">
    <property type="term" value="P:cobalamin biosynthetic process"/>
    <property type="evidence" value="ECO:0007669"/>
    <property type="project" value="UniProtKB-UniRule"/>
</dbReference>
<name>A0A1I4YK23_9NEIS</name>
<dbReference type="Proteomes" id="UP000242869">
    <property type="component" value="Unassembled WGS sequence"/>
</dbReference>
<comment type="caution">
    <text evidence="9">Lacks conserved residue(s) required for the propagation of feature annotation.</text>
</comment>
<organism evidence="10 11">
    <name type="scientific">Formivibrio citricus</name>
    <dbReference type="NCBI Taxonomy" id="83765"/>
    <lineage>
        <taxon>Bacteria</taxon>
        <taxon>Pseudomonadati</taxon>
        <taxon>Pseudomonadota</taxon>
        <taxon>Betaproteobacteria</taxon>
        <taxon>Neisseriales</taxon>
        <taxon>Chitinibacteraceae</taxon>
        <taxon>Formivibrio</taxon>
    </lineage>
</organism>
<evidence type="ECO:0000256" key="8">
    <source>
        <dbReference type="ARBA" id="ARBA00023136"/>
    </source>
</evidence>
<comment type="function">
    <text evidence="9">Converts cobyric acid to cobinamide by the addition of aminopropanol on the F carboxylic group.</text>
</comment>
<dbReference type="UniPathway" id="UPA00148"/>
<sequence>MSILSLILALALEQFRPISSRNRFYLAFIRFANKLERGFNAGEYRNGVLAWCVAVLPLILVGTGGYWLFIYKGSVILALAWNVLFLYFTMGFRQFSHAFTGITKALKVEDLDGARTFLADWTGQSTSELTADEVAKLTIEQGVVDSYRYVFGTIFWFVALAWIAGPAGALVYRAACLLQQKWRGNEPFGAFATSILGMMDYIPVRLAAAGFAVMGDFEDAVYCWRMQAKEWADYDYGILLASGAGALGVRLGEAVHQDHTVRFRPELGTGAPACADDLPGAVGLVWRSVLLWLVVVLMLSMAQWLA</sequence>
<evidence type="ECO:0000256" key="6">
    <source>
        <dbReference type="ARBA" id="ARBA00022692"/>
    </source>
</evidence>
<proteinExistence type="inferred from homology"/>
<evidence type="ECO:0000313" key="11">
    <source>
        <dbReference type="Proteomes" id="UP000242869"/>
    </source>
</evidence>
<dbReference type="PANTHER" id="PTHR34308">
    <property type="entry name" value="COBALAMIN BIOSYNTHESIS PROTEIN CBIB"/>
    <property type="match status" value="1"/>
</dbReference>
<accession>A0A1I4YK23</accession>
<feature type="transmembrane region" description="Helical" evidence="9">
    <location>
        <begin position="284"/>
        <end position="305"/>
    </location>
</feature>
<keyword evidence="8 9" id="KW-0472">Membrane</keyword>
<dbReference type="PANTHER" id="PTHR34308:SF1">
    <property type="entry name" value="COBALAMIN BIOSYNTHESIS PROTEIN CBIB"/>
    <property type="match status" value="1"/>
</dbReference>
<keyword evidence="4 9" id="KW-1003">Cell membrane</keyword>
<comment type="subcellular location">
    <subcellularLocation>
        <location evidence="1 9">Cell membrane</location>
        <topology evidence="1 9">Multi-pass membrane protein</topology>
    </subcellularLocation>
</comment>
<evidence type="ECO:0000256" key="9">
    <source>
        <dbReference type="HAMAP-Rule" id="MF_00024"/>
    </source>
</evidence>
<dbReference type="OrthoDB" id="8533534at2"/>
<dbReference type="RefSeq" id="WP_091193169.1">
    <property type="nucleotide sequence ID" value="NZ_FOVE01000008.1"/>
</dbReference>
<dbReference type="HAMAP" id="MF_00024">
    <property type="entry name" value="CobD_CbiB"/>
    <property type="match status" value="1"/>
</dbReference>
<feature type="transmembrane region" description="Helical" evidence="9">
    <location>
        <begin position="76"/>
        <end position="95"/>
    </location>
</feature>
<evidence type="ECO:0000256" key="2">
    <source>
        <dbReference type="ARBA" id="ARBA00004953"/>
    </source>
</evidence>
<protein>
    <recommendedName>
        <fullName evidence="9">Cobalamin biosynthesis protein CobD</fullName>
    </recommendedName>
</protein>
<dbReference type="Pfam" id="PF03186">
    <property type="entry name" value="CobD_Cbib"/>
    <property type="match status" value="1"/>
</dbReference>
<keyword evidence="5 9" id="KW-0169">Cobalamin biosynthesis</keyword>
<dbReference type="InterPro" id="IPR004485">
    <property type="entry name" value="Cobalamin_biosynth_CobD/CbiB"/>
</dbReference>
<dbReference type="GO" id="GO:0048472">
    <property type="term" value="F:threonine-phosphate decarboxylase activity"/>
    <property type="evidence" value="ECO:0007669"/>
    <property type="project" value="InterPro"/>
</dbReference>
<evidence type="ECO:0000256" key="5">
    <source>
        <dbReference type="ARBA" id="ARBA00022573"/>
    </source>
</evidence>
<gene>
    <name evidence="9" type="primary">cobD</name>
    <name evidence="10" type="ORF">SAMN05660284_01344</name>
</gene>
<comment type="pathway">
    <text evidence="2 9">Cofactor biosynthesis; adenosylcobalamin biosynthesis.</text>
</comment>
<keyword evidence="7 9" id="KW-1133">Transmembrane helix</keyword>
<evidence type="ECO:0000256" key="1">
    <source>
        <dbReference type="ARBA" id="ARBA00004651"/>
    </source>
</evidence>
<dbReference type="AlphaFoldDB" id="A0A1I4YK23"/>
<evidence type="ECO:0000256" key="7">
    <source>
        <dbReference type="ARBA" id="ARBA00022989"/>
    </source>
</evidence>
<feature type="transmembrane region" description="Helical" evidence="9">
    <location>
        <begin position="154"/>
        <end position="175"/>
    </location>
</feature>